<sequence length="328" mass="35562">MQIVNFFRVDVLDIALSSITFLSLKEKLLLKTNLDSLDKLAVLSKEDICAFTGRSHVRGIWQPERTVETALKSERLCRSYGIKALCFTDGAYPELLKHIPDSPYMIFYRGSAECLYKDCVSVVGTRRINAAGAETALKFSRDAVYGGFTVVSGLAEGIDSFAHRGSVSPGMNKSAAAVLPCGVDSVVPASNKALAVEILKNGGCILSEYIPGTPAEKWRYVQRNRVIAALSCATVVVQAPPGSGALITADFALDYNRELVFCSQGLSVDEKLFSASKGRNGRILKTPGDYLRDGAPVIDNFADFIQVMNDPPGSHVCSKKSQMELFDV</sequence>
<dbReference type="AlphaFoldDB" id="A0A7M1XQ43"/>
<dbReference type="PANTHER" id="PTHR43022">
    <property type="entry name" value="PROTEIN SMF"/>
    <property type="match status" value="1"/>
</dbReference>
<evidence type="ECO:0000313" key="4">
    <source>
        <dbReference type="Proteomes" id="UP000593591"/>
    </source>
</evidence>
<dbReference type="PANTHER" id="PTHR43022:SF1">
    <property type="entry name" value="PROTEIN SMF"/>
    <property type="match status" value="1"/>
</dbReference>
<evidence type="ECO:0000259" key="2">
    <source>
        <dbReference type="Pfam" id="PF02481"/>
    </source>
</evidence>
<dbReference type="Proteomes" id="UP000593591">
    <property type="component" value="Chromosome"/>
</dbReference>
<comment type="similarity">
    <text evidence="1">Belongs to the DprA/Smf family.</text>
</comment>
<dbReference type="GO" id="GO:0009294">
    <property type="term" value="P:DNA-mediated transformation"/>
    <property type="evidence" value="ECO:0007669"/>
    <property type="project" value="InterPro"/>
</dbReference>
<dbReference type="Gene3D" id="3.40.50.450">
    <property type="match status" value="1"/>
</dbReference>
<dbReference type="KEGG" id="trc:DYE49_07415"/>
<evidence type="ECO:0000256" key="1">
    <source>
        <dbReference type="ARBA" id="ARBA00006525"/>
    </source>
</evidence>
<evidence type="ECO:0000313" key="3">
    <source>
        <dbReference type="EMBL" id="QOS40292.1"/>
    </source>
</evidence>
<reference evidence="3 4" key="1">
    <citation type="submission" date="2018-08" db="EMBL/GenBank/DDBJ databases">
        <title>The first complete genome of Treponema rectale (CHPAT), a commensal spirochete of the bovine rectum.</title>
        <authorList>
            <person name="Staton G.J."/>
            <person name="Clegg S.R."/>
            <person name="Carter S.D."/>
            <person name="Radford A.D."/>
            <person name="Darby A."/>
            <person name="Hall N."/>
            <person name="Birtles R.J."/>
            <person name="Evans N.J."/>
        </authorList>
    </citation>
    <scope>NUCLEOTIDE SEQUENCE [LARGE SCALE GENOMIC DNA]</scope>
    <source>
        <strain evidence="3 4">CHPA</strain>
    </source>
</reference>
<dbReference type="InterPro" id="IPR057666">
    <property type="entry name" value="DrpA_SLOG"/>
</dbReference>
<gene>
    <name evidence="3" type="ORF">DYE49_07415</name>
</gene>
<dbReference type="EMBL" id="CP031517">
    <property type="protein sequence ID" value="QOS40292.1"/>
    <property type="molecule type" value="Genomic_DNA"/>
</dbReference>
<dbReference type="Pfam" id="PF02481">
    <property type="entry name" value="DNA_processg_A"/>
    <property type="match status" value="1"/>
</dbReference>
<protein>
    <submittedName>
        <fullName evidence="3">DNA-processing protein DprA</fullName>
    </submittedName>
</protein>
<organism evidence="3 4">
    <name type="scientific">Treponema rectale</name>
    <dbReference type="NCBI Taxonomy" id="744512"/>
    <lineage>
        <taxon>Bacteria</taxon>
        <taxon>Pseudomonadati</taxon>
        <taxon>Spirochaetota</taxon>
        <taxon>Spirochaetia</taxon>
        <taxon>Spirochaetales</taxon>
        <taxon>Treponemataceae</taxon>
        <taxon>Treponema</taxon>
    </lineage>
</organism>
<accession>A0A7M1XQ43</accession>
<dbReference type="SUPFAM" id="SSF102405">
    <property type="entry name" value="MCP/YpsA-like"/>
    <property type="match status" value="1"/>
</dbReference>
<name>A0A7M1XQ43_9SPIR</name>
<feature type="domain" description="Smf/DprA SLOG" evidence="2">
    <location>
        <begin position="84"/>
        <end position="271"/>
    </location>
</feature>
<proteinExistence type="inferred from homology"/>
<dbReference type="InterPro" id="IPR003488">
    <property type="entry name" value="DprA"/>
</dbReference>